<dbReference type="GO" id="GO:0022857">
    <property type="term" value="F:transmembrane transporter activity"/>
    <property type="evidence" value="ECO:0007669"/>
    <property type="project" value="InterPro"/>
</dbReference>
<dbReference type="PANTHER" id="PTHR23528:SF1">
    <property type="entry name" value="MAJOR FACILITATOR SUPERFAMILY (MFS) PROFILE DOMAIN-CONTAINING PROTEIN"/>
    <property type="match status" value="1"/>
</dbReference>
<gene>
    <name evidence="7" type="ORF">SARC_04430</name>
</gene>
<evidence type="ECO:0000259" key="6">
    <source>
        <dbReference type="PROSITE" id="PS50850"/>
    </source>
</evidence>
<keyword evidence="8" id="KW-1185">Reference proteome</keyword>
<feature type="transmembrane region" description="Helical" evidence="5">
    <location>
        <begin position="386"/>
        <end position="411"/>
    </location>
</feature>
<dbReference type="InterPro" id="IPR005829">
    <property type="entry name" value="Sugar_transporter_CS"/>
</dbReference>
<dbReference type="eggNOG" id="ENOG502RYBT">
    <property type="taxonomic scope" value="Eukaryota"/>
</dbReference>
<evidence type="ECO:0000313" key="8">
    <source>
        <dbReference type="Proteomes" id="UP000054560"/>
    </source>
</evidence>
<dbReference type="PANTHER" id="PTHR23528">
    <property type="match status" value="1"/>
</dbReference>
<feature type="transmembrane region" description="Helical" evidence="5">
    <location>
        <begin position="212"/>
        <end position="231"/>
    </location>
</feature>
<feature type="domain" description="Major facilitator superfamily (MFS) profile" evidence="6">
    <location>
        <begin position="259"/>
        <end position="456"/>
    </location>
</feature>
<dbReference type="EMBL" id="KQ241844">
    <property type="protein sequence ID" value="KNC83305.1"/>
    <property type="molecule type" value="Genomic_DNA"/>
</dbReference>
<keyword evidence="4 5" id="KW-0472">Membrane</keyword>
<comment type="subcellular location">
    <subcellularLocation>
        <location evidence="1">Membrane</location>
        <topology evidence="1">Multi-pass membrane protein</topology>
    </subcellularLocation>
</comment>
<dbReference type="GO" id="GO:0016020">
    <property type="term" value="C:membrane"/>
    <property type="evidence" value="ECO:0007669"/>
    <property type="project" value="UniProtKB-SubCell"/>
</dbReference>
<feature type="transmembrane region" description="Helical" evidence="5">
    <location>
        <begin position="122"/>
        <end position="140"/>
    </location>
</feature>
<evidence type="ECO:0000256" key="2">
    <source>
        <dbReference type="ARBA" id="ARBA00022692"/>
    </source>
</evidence>
<dbReference type="RefSeq" id="XP_014157207.1">
    <property type="nucleotide sequence ID" value="XM_014301732.1"/>
</dbReference>
<evidence type="ECO:0000313" key="7">
    <source>
        <dbReference type="EMBL" id="KNC83305.1"/>
    </source>
</evidence>
<dbReference type="Gene3D" id="1.20.1250.20">
    <property type="entry name" value="MFS general substrate transporter like domains"/>
    <property type="match status" value="2"/>
</dbReference>
<evidence type="ECO:0000256" key="4">
    <source>
        <dbReference type="ARBA" id="ARBA00023136"/>
    </source>
</evidence>
<sequence>MSSTAYNRLPGDEETALAFEHSDLQATEDPHKLTSGVPRNRMPDRSLLHLFGLNSFAFAYGLLISTFGLVTLPTESQRMYPKKHAIMLAVFLGVCGISQLSGPVAGFFSDRCTHSLGRRRPFMLYGGLVGIPSLFMLRWASMELNLYMYVFFFMTAMLALNVMYVAYSGALTDLVNDSQRGVANGLMGAFTVMGASFGFGCFSYFLDVQSGYIFYIVVVSVAVVASLVSYVETPLTATTEWAWAEIGECYFVSPTDHRDFYLVFVSRTLYYMGISVQTFMLFYFRDIIASKDPQADVSYLALCGQLTGAIVCVPMGMLSDRVGRKSLIYLSSFIIVLAYIGFMFTRDLMSILIVAAVYGIGNGTYLSVDYALACDTLPSKESAARYLGVWGVGAFIGTLLGPMLIGPALLFFGDNGRVDEHGVPMYDIGGYIAILIIGSTCMIAGAAVIVPIRSAR</sequence>
<feature type="transmembrane region" description="Helical" evidence="5">
    <location>
        <begin position="182"/>
        <end position="206"/>
    </location>
</feature>
<dbReference type="GO" id="GO:0006814">
    <property type="term" value="P:sodium ion transport"/>
    <property type="evidence" value="ECO:0007669"/>
    <property type="project" value="InterPro"/>
</dbReference>
<evidence type="ECO:0000256" key="5">
    <source>
        <dbReference type="SAM" id="Phobius"/>
    </source>
</evidence>
<feature type="transmembrane region" description="Helical" evidence="5">
    <location>
        <begin position="351"/>
        <end position="374"/>
    </location>
</feature>
<evidence type="ECO:0000256" key="1">
    <source>
        <dbReference type="ARBA" id="ARBA00004141"/>
    </source>
</evidence>
<dbReference type="GeneID" id="25904934"/>
<dbReference type="SUPFAM" id="SSF103473">
    <property type="entry name" value="MFS general substrate transporter"/>
    <property type="match status" value="1"/>
</dbReference>
<protein>
    <recommendedName>
        <fullName evidence="6">Major facilitator superfamily (MFS) profile domain-containing protein</fullName>
    </recommendedName>
</protein>
<reference evidence="7 8" key="1">
    <citation type="submission" date="2011-02" db="EMBL/GenBank/DDBJ databases">
        <title>The Genome Sequence of Sphaeroforma arctica JP610.</title>
        <authorList>
            <consortium name="The Broad Institute Genome Sequencing Platform"/>
            <person name="Russ C."/>
            <person name="Cuomo C."/>
            <person name="Young S.K."/>
            <person name="Zeng Q."/>
            <person name="Gargeya S."/>
            <person name="Alvarado L."/>
            <person name="Berlin A."/>
            <person name="Chapman S.B."/>
            <person name="Chen Z."/>
            <person name="Freedman E."/>
            <person name="Gellesch M."/>
            <person name="Goldberg J."/>
            <person name="Griggs A."/>
            <person name="Gujja S."/>
            <person name="Heilman E."/>
            <person name="Heiman D."/>
            <person name="Howarth C."/>
            <person name="Mehta T."/>
            <person name="Neiman D."/>
            <person name="Pearson M."/>
            <person name="Roberts A."/>
            <person name="Saif S."/>
            <person name="Shea T."/>
            <person name="Shenoy N."/>
            <person name="Sisk P."/>
            <person name="Stolte C."/>
            <person name="Sykes S."/>
            <person name="White J."/>
            <person name="Yandava C."/>
            <person name="Burger G."/>
            <person name="Gray M.W."/>
            <person name="Holland P.W.H."/>
            <person name="King N."/>
            <person name="Lang F.B.F."/>
            <person name="Roger A.J."/>
            <person name="Ruiz-Trillo I."/>
            <person name="Haas B."/>
            <person name="Nusbaum C."/>
            <person name="Birren B."/>
        </authorList>
    </citation>
    <scope>NUCLEOTIDE SEQUENCE [LARGE SCALE GENOMIC DNA]</scope>
    <source>
        <strain evidence="7 8">JP610</strain>
    </source>
</reference>
<keyword evidence="3 5" id="KW-1133">Transmembrane helix</keyword>
<feature type="transmembrane region" description="Helical" evidence="5">
    <location>
        <begin position="327"/>
        <end position="345"/>
    </location>
</feature>
<organism evidence="7 8">
    <name type="scientific">Sphaeroforma arctica JP610</name>
    <dbReference type="NCBI Taxonomy" id="667725"/>
    <lineage>
        <taxon>Eukaryota</taxon>
        <taxon>Ichthyosporea</taxon>
        <taxon>Ichthyophonida</taxon>
        <taxon>Sphaeroforma</taxon>
    </lineage>
</organism>
<dbReference type="PROSITE" id="PS50850">
    <property type="entry name" value="MFS"/>
    <property type="match status" value="1"/>
</dbReference>
<dbReference type="InterPro" id="IPR036259">
    <property type="entry name" value="MFS_trans_sf"/>
</dbReference>
<dbReference type="InterPro" id="IPR011701">
    <property type="entry name" value="MFS"/>
</dbReference>
<dbReference type="Pfam" id="PF07690">
    <property type="entry name" value="MFS_1"/>
    <property type="match status" value="1"/>
</dbReference>
<feature type="transmembrane region" description="Helical" evidence="5">
    <location>
        <begin position="146"/>
        <end position="170"/>
    </location>
</feature>
<dbReference type="Proteomes" id="UP000054560">
    <property type="component" value="Unassembled WGS sequence"/>
</dbReference>
<evidence type="ECO:0000256" key="3">
    <source>
        <dbReference type="ARBA" id="ARBA00022989"/>
    </source>
</evidence>
<dbReference type="AlphaFoldDB" id="A0A0L0G2K2"/>
<feature type="transmembrane region" description="Helical" evidence="5">
    <location>
        <begin position="268"/>
        <end position="285"/>
    </location>
</feature>
<dbReference type="PROSITE" id="PS00872">
    <property type="entry name" value="NA_GALACTOSIDE_SYMP"/>
    <property type="match status" value="1"/>
</dbReference>
<dbReference type="PROSITE" id="PS00216">
    <property type="entry name" value="SUGAR_TRANSPORT_1"/>
    <property type="match status" value="1"/>
</dbReference>
<dbReference type="InterPro" id="IPR020846">
    <property type="entry name" value="MFS_dom"/>
</dbReference>
<keyword evidence="2 5" id="KW-0812">Transmembrane</keyword>
<feature type="transmembrane region" description="Helical" evidence="5">
    <location>
        <begin position="297"/>
        <end position="315"/>
    </location>
</feature>
<dbReference type="OrthoDB" id="197206at2759"/>
<feature type="transmembrane region" description="Helical" evidence="5">
    <location>
        <begin position="84"/>
        <end position="110"/>
    </location>
</feature>
<feature type="transmembrane region" description="Helical" evidence="5">
    <location>
        <begin position="431"/>
        <end position="452"/>
    </location>
</feature>
<name>A0A0L0G2K2_9EUKA</name>
<feature type="transmembrane region" description="Helical" evidence="5">
    <location>
        <begin position="47"/>
        <end position="72"/>
    </location>
</feature>
<dbReference type="InterPro" id="IPR018043">
    <property type="entry name" value="Na/Gal_symport_CS"/>
</dbReference>
<proteinExistence type="predicted"/>
<accession>A0A0L0G2K2</accession>